<keyword evidence="1" id="KW-0472">Membrane</keyword>
<evidence type="ECO:0000313" key="3">
    <source>
        <dbReference type="Proteomes" id="UP001595925"/>
    </source>
</evidence>
<organism evidence="2 3">
    <name type="scientific">Saliphagus infecundisoli</name>
    <dbReference type="NCBI Taxonomy" id="1849069"/>
    <lineage>
        <taxon>Archaea</taxon>
        <taxon>Methanobacteriati</taxon>
        <taxon>Methanobacteriota</taxon>
        <taxon>Stenosarchaea group</taxon>
        <taxon>Halobacteria</taxon>
        <taxon>Halobacteriales</taxon>
        <taxon>Natrialbaceae</taxon>
        <taxon>Saliphagus</taxon>
    </lineage>
</organism>
<name>A0ABD5QCT8_9EURY</name>
<gene>
    <name evidence="2" type="ORF">ACFPFO_07185</name>
</gene>
<keyword evidence="3" id="KW-1185">Reference proteome</keyword>
<sequence>MGVIDRIEEEYVDVSTSRRSLWEVLELVAGAVVLVVVGGALAGYLLGRGAGIAVGGLLAAILAVTVVSQAYWAATGRADYRE</sequence>
<reference evidence="2 3" key="1">
    <citation type="journal article" date="2019" name="Int. J. Syst. Evol. Microbiol.">
        <title>The Global Catalogue of Microorganisms (GCM) 10K type strain sequencing project: providing services to taxonomists for standard genome sequencing and annotation.</title>
        <authorList>
            <consortium name="The Broad Institute Genomics Platform"/>
            <consortium name="The Broad Institute Genome Sequencing Center for Infectious Disease"/>
            <person name="Wu L."/>
            <person name="Ma J."/>
        </authorList>
    </citation>
    <scope>NUCLEOTIDE SEQUENCE [LARGE SCALE GENOMIC DNA]</scope>
    <source>
        <strain evidence="2 3">CGMCC 1.15824</strain>
    </source>
</reference>
<evidence type="ECO:0000313" key="2">
    <source>
        <dbReference type="EMBL" id="MFC4987546.1"/>
    </source>
</evidence>
<protein>
    <recommendedName>
        <fullName evidence="4">Major facilitator superfamily (MFS) profile domain-containing protein</fullName>
    </recommendedName>
</protein>
<dbReference type="EMBL" id="JBHSJG010000028">
    <property type="protein sequence ID" value="MFC4987546.1"/>
    <property type="molecule type" value="Genomic_DNA"/>
</dbReference>
<proteinExistence type="predicted"/>
<comment type="caution">
    <text evidence="2">The sequence shown here is derived from an EMBL/GenBank/DDBJ whole genome shotgun (WGS) entry which is preliminary data.</text>
</comment>
<dbReference type="Proteomes" id="UP001595925">
    <property type="component" value="Unassembled WGS sequence"/>
</dbReference>
<feature type="transmembrane region" description="Helical" evidence="1">
    <location>
        <begin position="52"/>
        <end position="74"/>
    </location>
</feature>
<dbReference type="RefSeq" id="WP_224828130.1">
    <property type="nucleotide sequence ID" value="NZ_JAIVEF010000004.1"/>
</dbReference>
<dbReference type="AlphaFoldDB" id="A0ABD5QCT8"/>
<feature type="transmembrane region" description="Helical" evidence="1">
    <location>
        <begin position="24"/>
        <end position="46"/>
    </location>
</feature>
<evidence type="ECO:0000256" key="1">
    <source>
        <dbReference type="SAM" id="Phobius"/>
    </source>
</evidence>
<keyword evidence="1" id="KW-0812">Transmembrane</keyword>
<accession>A0ABD5QCT8</accession>
<keyword evidence="1" id="KW-1133">Transmembrane helix</keyword>
<evidence type="ECO:0008006" key="4">
    <source>
        <dbReference type="Google" id="ProtNLM"/>
    </source>
</evidence>